<evidence type="ECO:0008006" key="3">
    <source>
        <dbReference type="Google" id="ProtNLM"/>
    </source>
</evidence>
<dbReference type="InterPro" id="IPR029068">
    <property type="entry name" value="Glyas_Bleomycin-R_OHBP_Dase"/>
</dbReference>
<proteinExistence type="predicted"/>
<dbReference type="Gene3D" id="3.10.180.10">
    <property type="entry name" value="2,3-Dihydroxybiphenyl 1,2-Dioxygenase, domain 1"/>
    <property type="match status" value="1"/>
</dbReference>
<accession>A0A1V2IJD2</accession>
<gene>
    <name evidence="1" type="ORF">BL253_01680</name>
</gene>
<evidence type="ECO:0000313" key="1">
    <source>
        <dbReference type="EMBL" id="ONH33322.1"/>
    </source>
</evidence>
<dbReference type="Proteomes" id="UP000188929">
    <property type="component" value="Unassembled WGS sequence"/>
</dbReference>
<dbReference type="SUPFAM" id="SSF54593">
    <property type="entry name" value="Glyoxalase/Bleomycin resistance protein/Dihydroxybiphenyl dioxygenase"/>
    <property type="match status" value="1"/>
</dbReference>
<name>A0A1V2IJD2_9ACTN</name>
<dbReference type="OrthoDB" id="5185674at2"/>
<dbReference type="Pfam" id="PF13669">
    <property type="entry name" value="Glyoxalase_4"/>
    <property type="match status" value="1"/>
</dbReference>
<dbReference type="STRING" id="1834516.BL253_01680"/>
<comment type="caution">
    <text evidence="1">The sequence shown here is derived from an EMBL/GenBank/DDBJ whole genome shotgun (WGS) entry which is preliminary data.</text>
</comment>
<sequence length="165" mass="17766">MDVPCPLPMRATDLYHTCIVVDDLVASMAQLTRLAGYRWMPAVEHPTAVWTPAGETTVLLRMVYSLDEPMLELIEQVPGTTWMPSNGGAIHHIGYFVDDLVASSRALADAGLPLETCGSGPTHPSGFAYHTTSAGLRIEVVNRSVLRDMRTLLSAASTANEEASA</sequence>
<dbReference type="AlphaFoldDB" id="A0A1V2IJD2"/>
<dbReference type="RefSeq" id="WP_076812919.1">
    <property type="nucleotide sequence ID" value="NZ_MOMC01000005.1"/>
</dbReference>
<keyword evidence="2" id="KW-1185">Reference proteome</keyword>
<organism evidence="1 2">
    <name type="scientific">Pseudofrankia asymbiotica</name>
    <dbReference type="NCBI Taxonomy" id="1834516"/>
    <lineage>
        <taxon>Bacteria</taxon>
        <taxon>Bacillati</taxon>
        <taxon>Actinomycetota</taxon>
        <taxon>Actinomycetes</taxon>
        <taxon>Frankiales</taxon>
        <taxon>Frankiaceae</taxon>
        <taxon>Pseudofrankia</taxon>
    </lineage>
</organism>
<protein>
    <recommendedName>
        <fullName evidence="3">VOC domain-containing protein</fullName>
    </recommendedName>
</protein>
<evidence type="ECO:0000313" key="2">
    <source>
        <dbReference type="Proteomes" id="UP000188929"/>
    </source>
</evidence>
<dbReference type="EMBL" id="MOMC01000005">
    <property type="protein sequence ID" value="ONH33322.1"/>
    <property type="molecule type" value="Genomic_DNA"/>
</dbReference>
<reference evidence="2" key="1">
    <citation type="submission" date="2016-10" db="EMBL/GenBank/DDBJ databases">
        <title>Frankia sp. NRRL B-16386 Genome sequencing.</title>
        <authorList>
            <person name="Ghodhbane-Gtari F."/>
            <person name="Swanson E."/>
            <person name="Gueddou A."/>
            <person name="Hezbri K."/>
            <person name="Ktari K."/>
            <person name="Nouioui I."/>
            <person name="Morris K."/>
            <person name="Simpson S."/>
            <person name="Abebe-Akele F."/>
            <person name="Thomas K."/>
            <person name="Gtari M."/>
            <person name="Tisa L.S."/>
        </authorList>
    </citation>
    <scope>NUCLEOTIDE SEQUENCE [LARGE SCALE GENOMIC DNA]</scope>
    <source>
        <strain evidence="2">NRRL B-16386</strain>
    </source>
</reference>